<evidence type="ECO:0000313" key="9">
    <source>
        <dbReference type="EMBL" id="GIJ12494.1"/>
    </source>
</evidence>
<dbReference type="SUPFAM" id="SSF103473">
    <property type="entry name" value="MFS general substrate transporter"/>
    <property type="match status" value="1"/>
</dbReference>
<keyword evidence="4 7" id="KW-0812">Transmembrane</keyword>
<name>A0ABQ4I3M8_9ACTN</name>
<reference evidence="9 10" key="1">
    <citation type="submission" date="2021-01" db="EMBL/GenBank/DDBJ databases">
        <title>Whole genome shotgun sequence of Verrucosispora andamanensis NBRC 109075.</title>
        <authorList>
            <person name="Komaki H."/>
            <person name="Tamura T."/>
        </authorList>
    </citation>
    <scope>NUCLEOTIDE SEQUENCE [LARGE SCALE GENOMIC DNA]</scope>
    <source>
        <strain evidence="9 10">NBRC 109075</strain>
    </source>
</reference>
<keyword evidence="10" id="KW-1185">Reference proteome</keyword>
<comment type="caution">
    <text evidence="9">The sequence shown here is derived from an EMBL/GenBank/DDBJ whole genome shotgun (WGS) entry which is preliminary data.</text>
</comment>
<feature type="transmembrane region" description="Helical" evidence="7">
    <location>
        <begin position="221"/>
        <end position="242"/>
    </location>
</feature>
<feature type="transmembrane region" description="Helical" evidence="7">
    <location>
        <begin position="135"/>
        <end position="156"/>
    </location>
</feature>
<comment type="subcellular location">
    <subcellularLocation>
        <location evidence="1">Cell membrane</location>
        <topology evidence="1">Multi-pass membrane protein</topology>
    </subcellularLocation>
</comment>
<keyword evidence="5 7" id="KW-1133">Transmembrane helix</keyword>
<feature type="transmembrane region" description="Helical" evidence="7">
    <location>
        <begin position="162"/>
        <end position="183"/>
    </location>
</feature>
<feature type="transmembrane region" description="Helical" evidence="7">
    <location>
        <begin position="75"/>
        <end position="95"/>
    </location>
</feature>
<keyword evidence="6 7" id="KW-0472">Membrane</keyword>
<evidence type="ECO:0000256" key="6">
    <source>
        <dbReference type="ARBA" id="ARBA00023136"/>
    </source>
</evidence>
<evidence type="ECO:0000256" key="5">
    <source>
        <dbReference type="ARBA" id="ARBA00022989"/>
    </source>
</evidence>
<feature type="transmembrane region" description="Helical" evidence="7">
    <location>
        <begin position="323"/>
        <end position="344"/>
    </location>
</feature>
<keyword evidence="2" id="KW-0813">Transport</keyword>
<feature type="transmembrane region" description="Helical" evidence="7">
    <location>
        <begin position="262"/>
        <end position="284"/>
    </location>
</feature>
<dbReference type="PANTHER" id="PTHR42718:SF46">
    <property type="entry name" value="BLR6921 PROTEIN"/>
    <property type="match status" value="1"/>
</dbReference>
<feature type="transmembrane region" description="Helical" evidence="7">
    <location>
        <begin position="356"/>
        <end position="379"/>
    </location>
</feature>
<dbReference type="PRINTS" id="PR01036">
    <property type="entry name" value="TCRTETB"/>
</dbReference>
<feature type="domain" description="Major facilitator superfamily (MFS) profile" evidence="8">
    <location>
        <begin position="10"/>
        <end position="454"/>
    </location>
</feature>
<dbReference type="InterPro" id="IPR020846">
    <property type="entry name" value="MFS_dom"/>
</dbReference>
<gene>
    <name evidence="9" type="ORF">Van01_57080</name>
</gene>
<dbReference type="PANTHER" id="PTHR42718">
    <property type="entry name" value="MAJOR FACILITATOR SUPERFAMILY MULTIDRUG TRANSPORTER MFSC"/>
    <property type="match status" value="1"/>
</dbReference>
<organism evidence="9 10">
    <name type="scientific">Micromonospora andamanensis</name>
    <dbReference type="NCBI Taxonomy" id="1287068"/>
    <lineage>
        <taxon>Bacteria</taxon>
        <taxon>Bacillati</taxon>
        <taxon>Actinomycetota</taxon>
        <taxon>Actinomycetes</taxon>
        <taxon>Micromonosporales</taxon>
        <taxon>Micromonosporaceae</taxon>
        <taxon>Micromonospora</taxon>
    </lineage>
</organism>
<feature type="transmembrane region" description="Helical" evidence="7">
    <location>
        <begin position="400"/>
        <end position="417"/>
    </location>
</feature>
<dbReference type="InterPro" id="IPR011701">
    <property type="entry name" value="MFS"/>
</dbReference>
<feature type="transmembrane region" description="Helical" evidence="7">
    <location>
        <begin position="101"/>
        <end position="123"/>
    </location>
</feature>
<evidence type="ECO:0000259" key="8">
    <source>
        <dbReference type="PROSITE" id="PS50850"/>
    </source>
</evidence>
<dbReference type="Pfam" id="PF07690">
    <property type="entry name" value="MFS_1"/>
    <property type="match status" value="1"/>
</dbReference>
<dbReference type="EMBL" id="BOOZ01000054">
    <property type="protein sequence ID" value="GIJ12494.1"/>
    <property type="molecule type" value="Genomic_DNA"/>
</dbReference>
<evidence type="ECO:0000256" key="3">
    <source>
        <dbReference type="ARBA" id="ARBA00022475"/>
    </source>
</evidence>
<feature type="transmembrane region" description="Helical" evidence="7">
    <location>
        <begin position="48"/>
        <end position="68"/>
    </location>
</feature>
<dbReference type="Proteomes" id="UP000647017">
    <property type="component" value="Unassembled WGS sequence"/>
</dbReference>
<evidence type="ECO:0000256" key="1">
    <source>
        <dbReference type="ARBA" id="ARBA00004651"/>
    </source>
</evidence>
<feature type="transmembrane region" description="Helical" evidence="7">
    <location>
        <begin position="12"/>
        <end position="36"/>
    </location>
</feature>
<evidence type="ECO:0000313" key="10">
    <source>
        <dbReference type="Proteomes" id="UP000647017"/>
    </source>
</evidence>
<evidence type="ECO:0000256" key="7">
    <source>
        <dbReference type="SAM" id="Phobius"/>
    </source>
</evidence>
<feature type="transmembrane region" description="Helical" evidence="7">
    <location>
        <begin position="429"/>
        <end position="448"/>
    </location>
</feature>
<feature type="transmembrane region" description="Helical" evidence="7">
    <location>
        <begin position="296"/>
        <end position="316"/>
    </location>
</feature>
<proteinExistence type="predicted"/>
<dbReference type="InterPro" id="IPR036259">
    <property type="entry name" value="MFS_trans_sf"/>
</dbReference>
<dbReference type="Gene3D" id="1.20.1250.20">
    <property type="entry name" value="MFS general substrate transporter like domains"/>
    <property type="match status" value="1"/>
</dbReference>
<dbReference type="RefSeq" id="WP_204014076.1">
    <property type="nucleotide sequence ID" value="NZ_BOOZ01000054.1"/>
</dbReference>
<dbReference type="PROSITE" id="PS50850">
    <property type="entry name" value="MFS"/>
    <property type="match status" value="1"/>
</dbReference>
<dbReference type="Gene3D" id="1.20.1720.10">
    <property type="entry name" value="Multidrug resistance protein D"/>
    <property type="match status" value="1"/>
</dbReference>
<evidence type="ECO:0000256" key="2">
    <source>
        <dbReference type="ARBA" id="ARBA00022448"/>
    </source>
</evidence>
<protein>
    <submittedName>
        <fullName evidence="9">MFS transporter</fullName>
    </submittedName>
</protein>
<keyword evidence="3" id="KW-1003">Cell membrane</keyword>
<feature type="transmembrane region" description="Helical" evidence="7">
    <location>
        <begin position="195"/>
        <end position="215"/>
    </location>
</feature>
<accession>A0ABQ4I3M8</accession>
<sequence>MTGVDGGAPLRWFLGLTQFLMILDTAILNVAVPVIGTELAMSPAAETWVLNAYVVAFGGLLLVGGSIADTLGHGRVLVVGLVVLALGAGIGALAHSGAVLIASRALQGAGAAMAAASAMALVFSRYSGGARRKTLGLFASMAGFGGAVGTALSGLLTEYWGWRATFWVNAVAAAVLVVWACRLQGFFMSGRQRQLSVLGGLLVTVALASTAYAITSTSDGGAGAHTAAAGLLAATTAAMFIVRERRSSNPLIGRAIWRIPPLLRALLLAGVGQWVLVPVFLFISLYLQRVLGYEPLIAGLALLPMSVIIFLVAPLAPPVIARWGVTPVMAAAFLLVAGAGAWLTQVSVDGSFAADVLGPTLLLAFGLPLVSISTNLMTAENAPAQDPGTTSGLLTTTQQFGATLGLASWVAIAATGPTSNLQDLAEGHARAFLVAAVAMALAALGAMYRPRHTARPLPGP</sequence>
<evidence type="ECO:0000256" key="4">
    <source>
        <dbReference type="ARBA" id="ARBA00022692"/>
    </source>
</evidence>